<evidence type="ECO:0000313" key="3">
    <source>
        <dbReference type="EMBL" id="GAA1103010.1"/>
    </source>
</evidence>
<gene>
    <name evidence="3" type="ORF">GCM10009668_22100</name>
</gene>
<proteinExistence type="predicted"/>
<evidence type="ECO:0008006" key="5">
    <source>
        <dbReference type="Google" id="ProtNLM"/>
    </source>
</evidence>
<dbReference type="EMBL" id="BAAALG010000009">
    <property type="protein sequence ID" value="GAA1103010.1"/>
    <property type="molecule type" value="Genomic_DNA"/>
</dbReference>
<feature type="domain" description="DUF3696" evidence="1">
    <location>
        <begin position="279"/>
        <end position="323"/>
    </location>
</feature>
<evidence type="ECO:0000313" key="4">
    <source>
        <dbReference type="Proteomes" id="UP001501581"/>
    </source>
</evidence>
<dbReference type="SUPFAM" id="SSF52540">
    <property type="entry name" value="P-loop containing nucleoside triphosphate hydrolases"/>
    <property type="match status" value="1"/>
</dbReference>
<dbReference type="InterPro" id="IPR022532">
    <property type="entry name" value="DUF3696"/>
</dbReference>
<dbReference type="PANTHER" id="PTHR43581">
    <property type="entry name" value="ATP/GTP PHOSPHATASE"/>
    <property type="match status" value="1"/>
</dbReference>
<dbReference type="Pfam" id="PF12476">
    <property type="entry name" value="DUF3696"/>
    <property type="match status" value="1"/>
</dbReference>
<reference evidence="3 4" key="1">
    <citation type="journal article" date="2019" name="Int. J. Syst. Evol. Microbiol.">
        <title>The Global Catalogue of Microorganisms (GCM) 10K type strain sequencing project: providing services to taxonomists for standard genome sequencing and annotation.</title>
        <authorList>
            <consortium name="The Broad Institute Genomics Platform"/>
            <consortium name="The Broad Institute Genome Sequencing Center for Infectious Disease"/>
            <person name="Wu L."/>
            <person name="Ma J."/>
        </authorList>
    </citation>
    <scope>NUCLEOTIDE SEQUENCE [LARGE SCALE GENOMIC DNA]</scope>
    <source>
        <strain evidence="3 4">JCM 13008</strain>
    </source>
</reference>
<dbReference type="InterPro" id="IPR003959">
    <property type="entry name" value="ATPase_AAA_core"/>
</dbReference>
<dbReference type="InterPro" id="IPR051396">
    <property type="entry name" value="Bact_Antivir_Def_Nuclease"/>
</dbReference>
<dbReference type="Proteomes" id="UP001501581">
    <property type="component" value="Unassembled WGS sequence"/>
</dbReference>
<feature type="domain" description="ATPase AAA-type core" evidence="2">
    <location>
        <begin position="192"/>
        <end position="264"/>
    </location>
</feature>
<accession>A0ABN1TUL7</accession>
<evidence type="ECO:0000259" key="2">
    <source>
        <dbReference type="Pfam" id="PF13304"/>
    </source>
</evidence>
<protein>
    <recommendedName>
        <fullName evidence="5">DUF3696 domain-containing protein</fullName>
    </recommendedName>
</protein>
<name>A0ABN1TUL7_9ACTN</name>
<comment type="caution">
    <text evidence="3">The sequence shown here is derived from an EMBL/GenBank/DDBJ whole genome shotgun (WGS) entry which is preliminary data.</text>
</comment>
<keyword evidence="4" id="KW-1185">Reference proteome</keyword>
<dbReference type="Pfam" id="PF13304">
    <property type="entry name" value="AAA_21"/>
    <property type="match status" value="1"/>
</dbReference>
<dbReference type="PANTHER" id="PTHR43581:SF2">
    <property type="entry name" value="EXCINUCLEASE ATPASE SUBUNIT"/>
    <property type="match status" value="1"/>
</dbReference>
<organism evidence="3 4">
    <name type="scientific">Nocardioides dubius</name>
    <dbReference type="NCBI Taxonomy" id="317019"/>
    <lineage>
        <taxon>Bacteria</taxon>
        <taxon>Bacillati</taxon>
        <taxon>Actinomycetota</taxon>
        <taxon>Actinomycetes</taxon>
        <taxon>Propionibacteriales</taxon>
        <taxon>Nocardioidaceae</taxon>
        <taxon>Nocardioides</taxon>
    </lineage>
</organism>
<sequence length="340" mass="37716">MKENVIDPLDLDASQLGDKPSTAEVRRWQLKHSPVQRRRIGEKVRENLERVLAQYGSINDPQPWLFVSDLPDWCSRSVGALEDAITGLRYLGPLRVQPAPIYPVATTLGSEDVGPSGEWTASVLDAYRNKSVTFIHPDELPLSRVDAPTVTMPLAEAVRVWTRYLGVAESVETADRGSLGHELTVQSGPSERRLALTHVGVGVSQCLPVVVSLLLAPPGSMTLLEQPELHLHPAVQSRLGDFLLTMAASGRQCFVETHSEYLVNRLRLRIAEADGAEMSEQVSILFAERIQGRSSFRKVDVNQFGAIQDWPDGFFDDTQDDIELLLSASHRKRTVNARRP</sequence>
<evidence type="ECO:0000259" key="1">
    <source>
        <dbReference type="Pfam" id="PF12476"/>
    </source>
</evidence>
<dbReference type="InterPro" id="IPR027417">
    <property type="entry name" value="P-loop_NTPase"/>
</dbReference>